<name>D9SUK0_CLOC7</name>
<dbReference type="InterPro" id="IPR007566">
    <property type="entry name" value="PEP_COase_arc-type"/>
</dbReference>
<evidence type="ECO:0000256" key="2">
    <source>
        <dbReference type="ARBA" id="ARBA00023239"/>
    </source>
</evidence>
<keyword evidence="5" id="KW-0670">Pyruvate</keyword>
<dbReference type="GO" id="GO:0008964">
    <property type="term" value="F:phosphoenolpyruvate carboxylase activity"/>
    <property type="evidence" value="ECO:0007669"/>
    <property type="project" value="UniProtKB-UniRule"/>
</dbReference>
<dbReference type="EC" id="4.1.1.31" evidence="4"/>
<protein>
    <recommendedName>
        <fullName evidence="4">Phosphoenolpyruvate carboxylase</fullName>
        <ecNumber evidence="4">4.1.1.31</ecNumber>
    </recommendedName>
</protein>
<dbReference type="eggNOG" id="COG1892">
    <property type="taxonomic scope" value="Bacteria"/>
</dbReference>
<evidence type="ECO:0000313" key="6">
    <source>
        <dbReference type="Proteomes" id="UP000002730"/>
    </source>
</evidence>
<evidence type="ECO:0000256" key="3">
    <source>
        <dbReference type="ARBA" id="ARBA00023300"/>
    </source>
</evidence>
<dbReference type="Proteomes" id="UP000002730">
    <property type="component" value="Chromosome"/>
</dbReference>
<dbReference type="KEGG" id="ccb:Clocel_1149"/>
<organism evidence="5 6">
    <name type="scientific">Clostridium cellulovorans (strain ATCC 35296 / DSM 3052 / OCM 3 / 743B)</name>
    <dbReference type="NCBI Taxonomy" id="573061"/>
    <lineage>
        <taxon>Bacteria</taxon>
        <taxon>Bacillati</taxon>
        <taxon>Bacillota</taxon>
        <taxon>Clostridia</taxon>
        <taxon>Eubacteriales</taxon>
        <taxon>Clostridiaceae</taxon>
        <taxon>Clostridium</taxon>
    </lineage>
</organism>
<dbReference type="OrthoDB" id="5487470at2"/>
<evidence type="ECO:0000256" key="1">
    <source>
        <dbReference type="ARBA" id="ARBA00022842"/>
    </source>
</evidence>
<keyword evidence="6" id="KW-1185">Reference proteome</keyword>
<sequence length="538" mass="60736">MRKYPRSMATQHPDNADKYITIQQEPEEAIGMLTPQEKGGLGIEEIMIDFEGKLTPYHQTSQIALGLIGNGVIPGRDVAITPRIPNAKKESVFRQLISIMSLVETNILASEHGVEQVIRETIVPMIETGEEIVQIQERINSVIELGNKNYTNKFDPNSIRVIPLIESVPALIDVDNILDEYYQNSLKNGHKIESQRVMFARSDSAMSYGMVSSVLSVLIAINKAHKWGAKNSVDIAPIVGCGSLPFRGHLTEESLGDLYETYAGVRTFTIQSGLRYDYGAEKTKAVVNSLNENIQNTKPRDFSEEDIELMYEIIGIFAKYYLQTFTKFISTVDFISKYIPKNRDRLASTKVGLQYVREAANVKEIADLVKDEKLKEEILSINTEIQCNVPRAISFTAAMYTIGLPPEFIGVGRGLQEVKEKFGQEGIDKLVEFYPQLKTDLLFAWRYVNAVGAKGIIPEEARSEYKEDFALAMELLNLVNEIDEKDKNEFYHTLLKSTRPIIMHLVGKEEDMFDSGEEEQKILREWIVKMGKIRGSLG</sequence>
<dbReference type="NCBIfam" id="TIGR02751">
    <property type="entry name" value="PEPCase_arch"/>
    <property type="match status" value="1"/>
</dbReference>
<keyword evidence="1" id="KW-0460">Magnesium</keyword>
<keyword evidence="2 5" id="KW-0456">Lyase</keyword>
<dbReference type="Pfam" id="PF14010">
    <property type="entry name" value="PEPcase_2"/>
    <property type="match status" value="1"/>
</dbReference>
<dbReference type="EMBL" id="CP002160">
    <property type="protein sequence ID" value="ADL50905.1"/>
    <property type="molecule type" value="Genomic_DNA"/>
</dbReference>
<dbReference type="RefSeq" id="WP_010076242.1">
    <property type="nucleotide sequence ID" value="NC_014393.1"/>
</dbReference>
<dbReference type="STRING" id="573061.Clocel_1149"/>
<accession>D9SUK0</accession>
<gene>
    <name evidence="5" type="ordered locus">Clocel_1149</name>
</gene>
<keyword evidence="3" id="KW-0120">Carbon dioxide fixation</keyword>
<dbReference type="PIRSF" id="PIRSF006677">
    <property type="entry name" value="UCP006677"/>
    <property type="match status" value="1"/>
</dbReference>
<dbReference type="SUPFAM" id="SSF51621">
    <property type="entry name" value="Phosphoenolpyruvate/pyruvate domain"/>
    <property type="match status" value="1"/>
</dbReference>
<proteinExistence type="predicted"/>
<dbReference type="HOGENOM" id="CLU_517433_0_0_9"/>
<dbReference type="InterPro" id="IPR015813">
    <property type="entry name" value="Pyrv/PenolPyrv_kinase-like_dom"/>
</dbReference>
<dbReference type="AlphaFoldDB" id="D9SUK0"/>
<dbReference type="GO" id="GO:0015977">
    <property type="term" value="P:carbon fixation"/>
    <property type="evidence" value="ECO:0007669"/>
    <property type="project" value="UniProtKB-KW"/>
</dbReference>
<dbReference type="GO" id="GO:0006099">
    <property type="term" value="P:tricarboxylic acid cycle"/>
    <property type="evidence" value="ECO:0007669"/>
    <property type="project" value="InterPro"/>
</dbReference>
<evidence type="ECO:0000313" key="5">
    <source>
        <dbReference type="EMBL" id="ADL50905.1"/>
    </source>
</evidence>
<evidence type="ECO:0000256" key="4">
    <source>
        <dbReference type="NCBIfam" id="TIGR02751"/>
    </source>
</evidence>
<reference evidence="5 6" key="1">
    <citation type="submission" date="2010-08" db="EMBL/GenBank/DDBJ databases">
        <title>Complete sequence of Clostridium cellulovorans 743B.</title>
        <authorList>
            <consortium name="US DOE Joint Genome Institute"/>
            <person name="Lucas S."/>
            <person name="Copeland A."/>
            <person name="Lapidus A."/>
            <person name="Cheng J.-F."/>
            <person name="Bruce D."/>
            <person name="Goodwin L."/>
            <person name="Pitluck S."/>
            <person name="Chertkov O."/>
            <person name="Detter J.C."/>
            <person name="Han C."/>
            <person name="Tapia R."/>
            <person name="Land M."/>
            <person name="Hauser L."/>
            <person name="Chang Y.-J."/>
            <person name="Jeffries C."/>
            <person name="Kyrpides N."/>
            <person name="Ivanova N."/>
            <person name="Mikhailova N."/>
            <person name="Hemme C.L."/>
            <person name="Woyke T."/>
        </authorList>
    </citation>
    <scope>NUCLEOTIDE SEQUENCE [LARGE SCALE GENOMIC DNA]</scope>
    <source>
        <strain evidence="6">ATCC 35296 / DSM 3052 / OCM 3 / 743B</strain>
    </source>
</reference>